<reference evidence="2" key="2">
    <citation type="submission" date="2020-11" db="EMBL/GenBank/DDBJ databases">
        <authorList>
            <person name="McCartney M.A."/>
            <person name="Auch B."/>
            <person name="Kono T."/>
            <person name="Mallez S."/>
            <person name="Becker A."/>
            <person name="Gohl D.M."/>
            <person name="Silverstein K.A.T."/>
            <person name="Koren S."/>
            <person name="Bechman K.B."/>
            <person name="Herman A."/>
            <person name="Abrahante J.E."/>
            <person name="Garbe J."/>
        </authorList>
    </citation>
    <scope>NUCLEOTIDE SEQUENCE</scope>
    <source>
        <strain evidence="2">Duluth1</strain>
        <tissue evidence="2">Whole animal</tissue>
    </source>
</reference>
<keyword evidence="3" id="KW-1185">Reference proteome</keyword>
<evidence type="ECO:0000256" key="1">
    <source>
        <dbReference type="SAM" id="MobiDB-lite"/>
    </source>
</evidence>
<feature type="region of interest" description="Disordered" evidence="1">
    <location>
        <begin position="28"/>
        <end position="78"/>
    </location>
</feature>
<reference evidence="2" key="1">
    <citation type="journal article" date="2019" name="bioRxiv">
        <title>The Genome of the Zebra Mussel, Dreissena polymorpha: A Resource for Invasive Species Research.</title>
        <authorList>
            <person name="McCartney M.A."/>
            <person name="Auch B."/>
            <person name="Kono T."/>
            <person name="Mallez S."/>
            <person name="Zhang Y."/>
            <person name="Obille A."/>
            <person name="Becker A."/>
            <person name="Abrahante J.E."/>
            <person name="Garbe J."/>
            <person name="Badalamenti J.P."/>
            <person name="Herman A."/>
            <person name="Mangelson H."/>
            <person name="Liachko I."/>
            <person name="Sullivan S."/>
            <person name="Sone E.D."/>
            <person name="Koren S."/>
            <person name="Silverstein K.A.T."/>
            <person name="Beckman K.B."/>
            <person name="Gohl D.M."/>
        </authorList>
    </citation>
    <scope>NUCLEOTIDE SEQUENCE</scope>
    <source>
        <strain evidence="2">Duluth1</strain>
        <tissue evidence="2">Whole animal</tissue>
    </source>
</reference>
<name>A0A9D4NB93_DREPO</name>
<dbReference type="EMBL" id="JAIWYP010000001">
    <property type="protein sequence ID" value="KAH3890524.1"/>
    <property type="molecule type" value="Genomic_DNA"/>
</dbReference>
<organism evidence="2 3">
    <name type="scientific">Dreissena polymorpha</name>
    <name type="common">Zebra mussel</name>
    <name type="synonym">Mytilus polymorpha</name>
    <dbReference type="NCBI Taxonomy" id="45954"/>
    <lineage>
        <taxon>Eukaryota</taxon>
        <taxon>Metazoa</taxon>
        <taxon>Spiralia</taxon>
        <taxon>Lophotrochozoa</taxon>
        <taxon>Mollusca</taxon>
        <taxon>Bivalvia</taxon>
        <taxon>Autobranchia</taxon>
        <taxon>Heteroconchia</taxon>
        <taxon>Euheterodonta</taxon>
        <taxon>Imparidentia</taxon>
        <taxon>Neoheterodontei</taxon>
        <taxon>Myida</taxon>
        <taxon>Dreissenoidea</taxon>
        <taxon>Dreissenidae</taxon>
        <taxon>Dreissena</taxon>
    </lineage>
</organism>
<comment type="caution">
    <text evidence="2">The sequence shown here is derived from an EMBL/GenBank/DDBJ whole genome shotgun (WGS) entry which is preliminary data.</text>
</comment>
<accession>A0A9D4NB93</accession>
<evidence type="ECO:0000313" key="2">
    <source>
        <dbReference type="EMBL" id="KAH3890524.1"/>
    </source>
</evidence>
<dbReference type="Proteomes" id="UP000828390">
    <property type="component" value="Unassembled WGS sequence"/>
</dbReference>
<sequence length="94" mass="10658">MPVFPSYLTPEQEEELRSVAKAIVAPERESWPPMSRQEPSGSGLKASGWRTRKKTGGGTGSCCSRRRRRVGQHQRCDLGTTRRCTRKQRKAFHS</sequence>
<gene>
    <name evidence="2" type="ORF">DPMN_014608</name>
</gene>
<proteinExistence type="predicted"/>
<dbReference type="AlphaFoldDB" id="A0A9D4NB93"/>
<protein>
    <submittedName>
        <fullName evidence="2">Uncharacterized protein</fullName>
    </submittedName>
</protein>
<evidence type="ECO:0000313" key="3">
    <source>
        <dbReference type="Proteomes" id="UP000828390"/>
    </source>
</evidence>